<sequence>MSCNLGVINQFKVSWTNKEYRYGEVLRHVIVHEIHHIGQLSIWAKELNLQPVSANLIGRGYRS</sequence>
<evidence type="ECO:0000256" key="1">
    <source>
        <dbReference type="ARBA" id="ARBA00008635"/>
    </source>
</evidence>
<dbReference type="AlphaFoldDB" id="A0A2A8JAY6"/>
<gene>
    <name evidence="4" type="ORF">COD19_00100</name>
</gene>
<evidence type="ECO:0000313" key="4">
    <source>
        <dbReference type="EMBL" id="PGU07687.1"/>
    </source>
</evidence>
<evidence type="ECO:0000256" key="2">
    <source>
        <dbReference type="ARBA" id="ARBA00022723"/>
    </source>
</evidence>
<proteinExistence type="inferred from homology"/>
<evidence type="ECO:0000313" key="5">
    <source>
        <dbReference type="Proteomes" id="UP000225766"/>
    </source>
</evidence>
<evidence type="ECO:0008006" key="6">
    <source>
        <dbReference type="Google" id="ProtNLM"/>
    </source>
</evidence>
<protein>
    <recommendedName>
        <fullName evidence="6">DinB family protein</fullName>
    </recommendedName>
</protein>
<dbReference type="SUPFAM" id="SSF109854">
    <property type="entry name" value="DinB/YfiT-like putative metalloenzymes"/>
    <property type="match status" value="1"/>
</dbReference>
<evidence type="ECO:0000256" key="3">
    <source>
        <dbReference type="PIRSR" id="PIRSR607837-1"/>
    </source>
</evidence>
<dbReference type="Pfam" id="PF05163">
    <property type="entry name" value="DinB"/>
    <property type="match status" value="1"/>
</dbReference>
<feature type="binding site" evidence="3">
    <location>
        <position position="36"/>
    </location>
    <ligand>
        <name>a divalent metal cation</name>
        <dbReference type="ChEBI" id="CHEBI:60240"/>
    </ligand>
</feature>
<dbReference type="GO" id="GO:0046872">
    <property type="term" value="F:metal ion binding"/>
    <property type="evidence" value="ECO:0007669"/>
    <property type="project" value="UniProtKB-KW"/>
</dbReference>
<dbReference type="InterPro" id="IPR034660">
    <property type="entry name" value="DinB/YfiT-like"/>
</dbReference>
<keyword evidence="2 3" id="KW-0479">Metal-binding</keyword>
<comment type="caution">
    <text evidence="4">The sequence shown here is derived from an EMBL/GenBank/DDBJ whole genome shotgun (WGS) entry which is preliminary data.</text>
</comment>
<organism evidence="4 5">
    <name type="scientific">Bacillus cereus</name>
    <dbReference type="NCBI Taxonomy" id="1396"/>
    <lineage>
        <taxon>Bacteria</taxon>
        <taxon>Bacillati</taxon>
        <taxon>Bacillota</taxon>
        <taxon>Bacilli</taxon>
        <taxon>Bacillales</taxon>
        <taxon>Bacillaceae</taxon>
        <taxon>Bacillus</taxon>
        <taxon>Bacillus cereus group</taxon>
    </lineage>
</organism>
<name>A0A2A8JAY6_BACCE</name>
<dbReference type="Gene3D" id="1.20.120.450">
    <property type="entry name" value="dinb family like domain"/>
    <property type="match status" value="1"/>
</dbReference>
<dbReference type="OrthoDB" id="25666at2"/>
<dbReference type="EMBL" id="NUMG01000001">
    <property type="protein sequence ID" value="PGU07687.1"/>
    <property type="molecule type" value="Genomic_DNA"/>
</dbReference>
<accession>A0A2A8JAY6</accession>
<dbReference type="InterPro" id="IPR007837">
    <property type="entry name" value="DinB"/>
</dbReference>
<feature type="binding site" evidence="3">
    <location>
        <position position="32"/>
    </location>
    <ligand>
        <name>a divalent metal cation</name>
        <dbReference type="ChEBI" id="CHEBI:60240"/>
    </ligand>
</feature>
<reference evidence="4 5" key="1">
    <citation type="submission" date="2017-09" db="EMBL/GenBank/DDBJ databases">
        <title>Large-scale bioinformatics analysis of Bacillus genomes uncovers conserved roles of natural products in bacterial physiology.</title>
        <authorList>
            <consortium name="Agbiome Team Llc"/>
            <person name="Bleich R.M."/>
            <person name="Grubbs K.J."/>
            <person name="Santa Maria K.C."/>
            <person name="Allen S.E."/>
            <person name="Farag S."/>
            <person name="Shank E.A."/>
            <person name="Bowers A."/>
        </authorList>
    </citation>
    <scope>NUCLEOTIDE SEQUENCE [LARGE SCALE GENOMIC DNA]</scope>
    <source>
        <strain evidence="4 5">AFS040105</strain>
    </source>
</reference>
<comment type="similarity">
    <text evidence="1">Belongs to the DinB family.</text>
</comment>
<dbReference type="Proteomes" id="UP000225766">
    <property type="component" value="Unassembled WGS sequence"/>
</dbReference>